<reference evidence="7 8" key="1">
    <citation type="submission" date="2017-12" db="EMBL/GenBank/DDBJ databases">
        <title>Sequencing, de novo assembly and annotation of complete genome of a new Thraustochytrid species, strain FCC1311.</title>
        <authorList>
            <person name="Sedici K."/>
            <person name="Godart F."/>
            <person name="Aiese Cigliano R."/>
            <person name="Sanseverino W."/>
            <person name="Barakat M."/>
            <person name="Ortet P."/>
            <person name="Marechal E."/>
            <person name="Cagnac O."/>
            <person name="Amato A."/>
        </authorList>
    </citation>
    <scope>NUCLEOTIDE SEQUENCE [LARGE SCALE GENOMIC DNA]</scope>
</reference>
<keyword evidence="2 5" id="KW-0812">Transmembrane</keyword>
<comment type="subcellular location">
    <subcellularLocation>
        <location evidence="1">Membrane</location>
        <topology evidence="1">Multi-pass membrane protein</topology>
    </subcellularLocation>
</comment>
<dbReference type="SMART" id="SM00065">
    <property type="entry name" value="GAF"/>
    <property type="match status" value="1"/>
</dbReference>
<feature type="domain" description="GAF" evidence="6">
    <location>
        <begin position="122"/>
        <end position="276"/>
    </location>
</feature>
<evidence type="ECO:0000256" key="1">
    <source>
        <dbReference type="ARBA" id="ARBA00004141"/>
    </source>
</evidence>
<evidence type="ECO:0000313" key="8">
    <source>
        <dbReference type="Proteomes" id="UP000241890"/>
    </source>
</evidence>
<dbReference type="Pfam" id="PF01590">
    <property type="entry name" value="GAF"/>
    <property type="match status" value="1"/>
</dbReference>
<organism evidence="7 8">
    <name type="scientific">Hondaea fermentalgiana</name>
    <dbReference type="NCBI Taxonomy" id="2315210"/>
    <lineage>
        <taxon>Eukaryota</taxon>
        <taxon>Sar</taxon>
        <taxon>Stramenopiles</taxon>
        <taxon>Bigyra</taxon>
        <taxon>Labyrinthulomycetes</taxon>
        <taxon>Thraustochytrida</taxon>
        <taxon>Thraustochytriidae</taxon>
        <taxon>Hondaea</taxon>
    </lineage>
</organism>
<dbReference type="PANTHER" id="PTHR21706">
    <property type="entry name" value="TRANSMEMBRANE PROTEIN 65"/>
    <property type="match status" value="1"/>
</dbReference>
<dbReference type="OrthoDB" id="430821at2759"/>
<keyword evidence="8" id="KW-1185">Reference proteome</keyword>
<dbReference type="GO" id="GO:0005739">
    <property type="term" value="C:mitochondrion"/>
    <property type="evidence" value="ECO:0007669"/>
    <property type="project" value="TreeGrafter"/>
</dbReference>
<evidence type="ECO:0000256" key="5">
    <source>
        <dbReference type="SAM" id="Phobius"/>
    </source>
</evidence>
<feature type="transmembrane region" description="Helical" evidence="5">
    <location>
        <begin position="85"/>
        <end position="108"/>
    </location>
</feature>
<dbReference type="EMBL" id="BEYU01000082">
    <property type="protein sequence ID" value="GBG30684.1"/>
    <property type="molecule type" value="Genomic_DNA"/>
</dbReference>
<dbReference type="AlphaFoldDB" id="A0A2R5GS28"/>
<dbReference type="GO" id="GO:0016020">
    <property type="term" value="C:membrane"/>
    <property type="evidence" value="ECO:0007669"/>
    <property type="project" value="UniProtKB-SubCell"/>
</dbReference>
<keyword evidence="4 5" id="KW-0472">Membrane</keyword>
<evidence type="ECO:0000256" key="3">
    <source>
        <dbReference type="ARBA" id="ARBA00022989"/>
    </source>
</evidence>
<dbReference type="InterPro" id="IPR019537">
    <property type="entry name" value="TMEM65"/>
</dbReference>
<evidence type="ECO:0000256" key="4">
    <source>
        <dbReference type="ARBA" id="ARBA00023136"/>
    </source>
</evidence>
<keyword evidence="3 5" id="KW-1133">Transmembrane helix</keyword>
<protein>
    <submittedName>
        <fullName evidence="7">cGMP-specific 3',5'-cyclic phosphodiesterase</fullName>
    </submittedName>
</protein>
<dbReference type="Proteomes" id="UP000241890">
    <property type="component" value="Unassembled WGS sequence"/>
</dbReference>
<dbReference type="Gene3D" id="3.30.450.40">
    <property type="match status" value="1"/>
</dbReference>
<gene>
    <name evidence="7" type="ORF">FCC1311_069042</name>
</gene>
<proteinExistence type="predicted"/>
<name>A0A2R5GS28_9STRA</name>
<sequence>MHAAIPMIGFGFMDNLVMIQAGEVLDLTLGVAFGLSTLTAAGFGQCVSDVAGITCGGIVDAVVARLNLPAHGMTEAQITSRTARIWRTLGGCVGVVTGCLLGMSILLFKDTAAADRMKRANELTTIFRTVMQDGHKLVHAERATLWLLDKDSGELWSKIATGEKDEIRVRQHQGVVGWAVQNGETARVDDAYQDPRFNQEVDKRTGYRTRSLLVVPIKMDTDGRVIGAIQIVNKVVQKDNSDTGDRTPGVFDEADERMAVMLSRHVATFIDVVENH</sequence>
<evidence type="ECO:0000259" key="6">
    <source>
        <dbReference type="SMART" id="SM00065"/>
    </source>
</evidence>
<comment type="caution">
    <text evidence="7">The sequence shown here is derived from an EMBL/GenBank/DDBJ whole genome shotgun (WGS) entry which is preliminary data.</text>
</comment>
<dbReference type="PANTHER" id="PTHR21706:SF15">
    <property type="entry name" value="TRANSMEMBRANE PROTEIN 65"/>
    <property type="match status" value="1"/>
</dbReference>
<accession>A0A2R5GS28</accession>
<evidence type="ECO:0000313" key="7">
    <source>
        <dbReference type="EMBL" id="GBG30684.1"/>
    </source>
</evidence>
<dbReference type="InterPro" id="IPR003018">
    <property type="entry name" value="GAF"/>
</dbReference>
<evidence type="ECO:0000256" key="2">
    <source>
        <dbReference type="ARBA" id="ARBA00022692"/>
    </source>
</evidence>
<dbReference type="Pfam" id="PF10507">
    <property type="entry name" value="TMEM65"/>
    <property type="match status" value="1"/>
</dbReference>
<dbReference type="SUPFAM" id="SSF55781">
    <property type="entry name" value="GAF domain-like"/>
    <property type="match status" value="1"/>
</dbReference>
<dbReference type="InterPro" id="IPR029016">
    <property type="entry name" value="GAF-like_dom_sf"/>
</dbReference>
<dbReference type="InParanoid" id="A0A2R5GS28"/>